<evidence type="ECO:0000256" key="8">
    <source>
        <dbReference type="ARBA" id="ARBA00049551"/>
    </source>
</evidence>
<dbReference type="InterPro" id="IPR020396">
    <property type="entry name" value="NADH_UbQ_OxRdtase_CS"/>
</dbReference>
<dbReference type="NCBIfam" id="NF004733">
    <property type="entry name" value="PRK06074.1-5"/>
    <property type="match status" value="1"/>
</dbReference>
<reference evidence="11 12" key="2">
    <citation type="submission" date="2018-11" db="EMBL/GenBank/DDBJ databases">
        <authorList>
            <consortium name="Pathogen Informatics"/>
        </authorList>
    </citation>
    <scope>NUCLEOTIDE SEQUENCE [LARGE SCALE GENOMIC DNA]</scope>
</reference>
<dbReference type="NCBIfam" id="TIGR01961">
    <property type="entry name" value="NuoC_fam"/>
    <property type="match status" value="1"/>
</dbReference>
<dbReference type="AlphaFoldDB" id="A0A0R3T315"/>
<evidence type="ECO:0000256" key="6">
    <source>
        <dbReference type="ARBA" id="ARBA00023027"/>
    </source>
</evidence>
<evidence type="ECO:0000256" key="5">
    <source>
        <dbReference type="ARBA" id="ARBA00022967"/>
    </source>
</evidence>
<accession>A0A0R3T315</accession>
<dbReference type="Proteomes" id="UP000278807">
    <property type="component" value="Unassembled WGS sequence"/>
</dbReference>
<evidence type="ECO:0000256" key="7">
    <source>
        <dbReference type="ARBA" id="ARBA00023075"/>
    </source>
</evidence>
<organism evidence="13">
    <name type="scientific">Rodentolepis nana</name>
    <name type="common">Dwarf tapeworm</name>
    <name type="synonym">Hymenolepis nana</name>
    <dbReference type="NCBI Taxonomy" id="102285"/>
    <lineage>
        <taxon>Eukaryota</taxon>
        <taxon>Metazoa</taxon>
        <taxon>Spiralia</taxon>
        <taxon>Lophotrochozoa</taxon>
        <taxon>Platyhelminthes</taxon>
        <taxon>Cestoda</taxon>
        <taxon>Eucestoda</taxon>
        <taxon>Cyclophyllidea</taxon>
        <taxon>Hymenolepididae</taxon>
        <taxon>Rodentolepis</taxon>
    </lineage>
</organism>
<reference evidence="13" key="1">
    <citation type="submission" date="2017-02" db="UniProtKB">
        <authorList>
            <consortium name="WormBaseParasite"/>
        </authorList>
    </citation>
    <scope>IDENTIFICATION</scope>
</reference>
<proteinExistence type="inferred from homology"/>
<keyword evidence="6 9" id="KW-0520">NAD</keyword>
<dbReference type="InterPro" id="IPR037232">
    <property type="entry name" value="NADH_quin_OxRdtase_su_C/D-like"/>
</dbReference>
<dbReference type="STRING" id="102285.A0A0R3T315"/>
<keyword evidence="7" id="KW-0830">Ubiquinone</keyword>
<dbReference type="WBParaSite" id="HNAJ_0000137101-mRNA-1">
    <property type="protein sequence ID" value="HNAJ_0000137101-mRNA-1"/>
    <property type="gene ID" value="HNAJ_0000137101"/>
</dbReference>
<dbReference type="PROSITE" id="PS00542">
    <property type="entry name" value="COMPLEX1_30K"/>
    <property type="match status" value="1"/>
</dbReference>
<dbReference type="Pfam" id="PF00329">
    <property type="entry name" value="Complex1_30kDa"/>
    <property type="match status" value="1"/>
</dbReference>
<comment type="catalytic activity">
    <reaction evidence="8">
        <text>a ubiquinone + NADH + 5 H(+)(in) = a ubiquinol + NAD(+) + 4 H(+)(out)</text>
        <dbReference type="Rhea" id="RHEA:29091"/>
        <dbReference type="Rhea" id="RHEA-COMP:9565"/>
        <dbReference type="Rhea" id="RHEA-COMP:9566"/>
        <dbReference type="ChEBI" id="CHEBI:15378"/>
        <dbReference type="ChEBI" id="CHEBI:16389"/>
        <dbReference type="ChEBI" id="CHEBI:17976"/>
        <dbReference type="ChEBI" id="CHEBI:57540"/>
        <dbReference type="ChEBI" id="CHEBI:57945"/>
        <dbReference type="EC" id="7.1.1.2"/>
    </reaction>
</comment>
<dbReference type="SUPFAM" id="SSF143243">
    <property type="entry name" value="Nqo5-like"/>
    <property type="match status" value="1"/>
</dbReference>
<keyword evidence="4 9" id="KW-0813">Transport</keyword>
<comment type="subcellular location">
    <subcellularLocation>
        <location evidence="1">Mitochondrion</location>
    </subcellularLocation>
</comment>
<dbReference type="Gene3D" id="3.30.460.80">
    <property type="entry name" value="NADH:ubiquinone oxidoreductase, 30kDa subunit"/>
    <property type="match status" value="1"/>
</dbReference>
<gene>
    <name evidence="11" type="ORF">HNAJ_LOCUS1370</name>
</gene>
<evidence type="ECO:0000256" key="1">
    <source>
        <dbReference type="ARBA" id="ARBA00004173"/>
    </source>
</evidence>
<dbReference type="GO" id="GO:0016020">
    <property type="term" value="C:membrane"/>
    <property type="evidence" value="ECO:0007669"/>
    <property type="project" value="UniProtKB-ARBA"/>
</dbReference>
<evidence type="ECO:0000259" key="10">
    <source>
        <dbReference type="Pfam" id="PF00329"/>
    </source>
</evidence>
<dbReference type="FunFam" id="3.30.460.80:FF:000002">
    <property type="entry name" value="NADH dehydrogenase iron-sulfur protein 3, mitochondrial"/>
    <property type="match status" value="1"/>
</dbReference>
<protein>
    <recommendedName>
        <fullName evidence="3">NADH dehydrogenase [ubiquinone] iron-sulfur protein 3, mitochondrial</fullName>
    </recommendedName>
</protein>
<dbReference type="OrthoDB" id="37721at2759"/>
<dbReference type="InterPro" id="IPR001268">
    <property type="entry name" value="NADH_UbQ_OxRdtase_30kDa_su"/>
</dbReference>
<evidence type="ECO:0000256" key="4">
    <source>
        <dbReference type="ARBA" id="ARBA00022448"/>
    </source>
</evidence>
<dbReference type="PANTHER" id="PTHR10884:SF14">
    <property type="entry name" value="NADH DEHYDROGENASE [UBIQUINONE] IRON-SULFUR PROTEIN 3, MITOCHONDRIAL"/>
    <property type="match status" value="1"/>
</dbReference>
<feature type="domain" description="NADH:ubiquinone oxidoreductase 30kDa subunit" evidence="10">
    <location>
        <begin position="78"/>
        <end position="198"/>
    </location>
</feature>
<sequence length="261" mass="30116">MMNKSLRFPLPSLLGNLAIANRGSSLSFSKSASRLFSDCSSADPFTGKLSKFGKYVAECLPKYVQKVEVSHLKELDICIHPDGVLPVMSFLRNNQNAQFASLVDITAVDVPSRVYRFEVVYNLLSLRYNCRARVRTYTDDLTPINSLSALYQSANWYEREVWDMYGVLFSDHPDLRRILTDYGFRGHPQRKDFPLTGYTEMRYDEELKRVVIEPIELAQEYRKFDFKTPWETFNKFCDSRRNVAKIACSENPKSPNAISDK</sequence>
<evidence type="ECO:0000313" key="12">
    <source>
        <dbReference type="Proteomes" id="UP000278807"/>
    </source>
</evidence>
<dbReference type="InterPro" id="IPR010218">
    <property type="entry name" value="NADH_DH_suC"/>
</dbReference>
<evidence type="ECO:0000256" key="2">
    <source>
        <dbReference type="ARBA" id="ARBA00007569"/>
    </source>
</evidence>
<evidence type="ECO:0000313" key="13">
    <source>
        <dbReference type="WBParaSite" id="HNAJ_0000137101-mRNA-1"/>
    </source>
</evidence>
<evidence type="ECO:0000313" key="11">
    <source>
        <dbReference type="EMBL" id="VDN97229.1"/>
    </source>
</evidence>
<dbReference type="PANTHER" id="PTHR10884">
    <property type="entry name" value="NADH DEHYDROGENASE UBIQUINONE IRON-SULFUR PROTEIN 3"/>
    <property type="match status" value="1"/>
</dbReference>
<dbReference type="HAMAP" id="MF_01357">
    <property type="entry name" value="NDH1_NuoC"/>
    <property type="match status" value="1"/>
</dbReference>
<dbReference type="GO" id="GO:0016651">
    <property type="term" value="F:oxidoreductase activity, acting on NAD(P)H"/>
    <property type="evidence" value="ECO:0007669"/>
    <property type="project" value="InterPro"/>
</dbReference>
<dbReference type="EMBL" id="UZAE01000523">
    <property type="protein sequence ID" value="VDN97229.1"/>
    <property type="molecule type" value="Genomic_DNA"/>
</dbReference>
<keyword evidence="5 9" id="KW-1278">Translocase</keyword>
<keyword evidence="12" id="KW-1185">Reference proteome</keyword>
<evidence type="ECO:0000256" key="3">
    <source>
        <dbReference type="ARBA" id="ARBA00020084"/>
    </source>
</evidence>
<dbReference type="GO" id="GO:0008137">
    <property type="term" value="F:NADH dehydrogenase (ubiquinone) activity"/>
    <property type="evidence" value="ECO:0007669"/>
    <property type="project" value="UniProtKB-EC"/>
</dbReference>
<name>A0A0R3T315_RODNA</name>
<comment type="similarity">
    <text evidence="2 9">Belongs to the complex I 30 kDa subunit family.</text>
</comment>
<evidence type="ECO:0000256" key="9">
    <source>
        <dbReference type="RuleBase" id="RU003456"/>
    </source>
</evidence>
<dbReference type="GO" id="GO:0005739">
    <property type="term" value="C:mitochondrion"/>
    <property type="evidence" value="ECO:0007669"/>
    <property type="project" value="UniProtKB-SubCell"/>
</dbReference>